<keyword evidence="1" id="KW-0862">Zinc</keyword>
<feature type="binding site" evidence="1">
    <location>
        <position position="57"/>
    </location>
    <ligand>
        <name>Zn(2+)</name>
        <dbReference type="ChEBI" id="CHEBI:29105"/>
    </ligand>
</feature>
<feature type="binding site" evidence="1">
    <location>
        <position position="60"/>
    </location>
    <ligand>
        <name>Zn(2+)</name>
        <dbReference type="ChEBI" id="CHEBI:29105"/>
    </ligand>
</feature>
<name>A0ABV6UMH2_9ACTN</name>
<evidence type="ECO:0000256" key="1">
    <source>
        <dbReference type="HAMAP-Rule" id="MF_01483"/>
    </source>
</evidence>
<dbReference type="Gene3D" id="2.20.28.270">
    <property type="entry name" value="RNA polymerase-binding protein A"/>
    <property type="match status" value="1"/>
</dbReference>
<dbReference type="HAMAP" id="MF_01483">
    <property type="entry name" value="RbpA"/>
    <property type="match status" value="1"/>
</dbReference>
<sequence>MAGRGGIRGSQVGAGPMGENERGELAPRTVVSFWCGNGHEVRIGFALGADHPDVWDCPKCGLVAGRDRDNLPVPAGTAPYMTHLGYLRQRRSQEEGDILLEEALAKLRGSI</sequence>
<gene>
    <name evidence="1" type="primary">rbpA</name>
    <name evidence="3" type="ORF">ACEZDJ_15265</name>
</gene>
<accession>A0ABV6UMH2</accession>
<dbReference type="Pfam" id="PF13397">
    <property type="entry name" value="RbpA"/>
    <property type="match status" value="1"/>
</dbReference>
<dbReference type="InterPro" id="IPR038638">
    <property type="entry name" value="RbpA_sf"/>
</dbReference>
<dbReference type="InterPro" id="IPR025182">
    <property type="entry name" value="RNApol-bd_RbpA"/>
</dbReference>
<comment type="function">
    <text evidence="1">Binds to RNA polymerase (RNAP), stimulating transcription from principal, but not alternative sigma factor promoters.</text>
</comment>
<proteinExistence type="inferred from homology"/>
<keyword evidence="1" id="KW-0479">Metal-binding</keyword>
<organism evidence="3 4">
    <name type="scientific">Streptacidiphilus cavernicola</name>
    <dbReference type="NCBI Taxonomy" id="3342716"/>
    <lineage>
        <taxon>Bacteria</taxon>
        <taxon>Bacillati</taxon>
        <taxon>Actinomycetota</taxon>
        <taxon>Actinomycetes</taxon>
        <taxon>Kitasatosporales</taxon>
        <taxon>Streptomycetaceae</taxon>
        <taxon>Streptacidiphilus</taxon>
    </lineage>
</organism>
<dbReference type="Proteomes" id="UP001592528">
    <property type="component" value="Unassembled WGS sequence"/>
</dbReference>
<keyword evidence="4" id="KW-1185">Reference proteome</keyword>
<feature type="binding site" evidence="1">
    <location>
        <position position="35"/>
    </location>
    <ligand>
        <name>Zn(2+)</name>
        <dbReference type="ChEBI" id="CHEBI:29105"/>
    </ligand>
</feature>
<evidence type="ECO:0000256" key="2">
    <source>
        <dbReference type="SAM" id="MobiDB-lite"/>
    </source>
</evidence>
<dbReference type="RefSeq" id="WP_084713949.1">
    <property type="nucleotide sequence ID" value="NZ_JBHEZZ010000007.1"/>
</dbReference>
<comment type="subunit">
    <text evidence="1">Forms a complex with the RNAP catalytic core and with free principal sigma factors.</text>
</comment>
<keyword evidence="1" id="KW-0804">Transcription</keyword>
<evidence type="ECO:0000313" key="3">
    <source>
        <dbReference type="EMBL" id="MFC1402646.1"/>
    </source>
</evidence>
<evidence type="ECO:0000313" key="4">
    <source>
        <dbReference type="Proteomes" id="UP001592528"/>
    </source>
</evidence>
<reference evidence="3 4" key="1">
    <citation type="submission" date="2024-09" db="EMBL/GenBank/DDBJ databases">
        <authorList>
            <person name="Lee S.D."/>
        </authorList>
    </citation>
    <scope>NUCLEOTIDE SEQUENCE [LARGE SCALE GENOMIC DNA]</scope>
    <source>
        <strain evidence="3 4">N1-5</strain>
    </source>
</reference>
<protein>
    <recommendedName>
        <fullName evidence="1">RNA polymerase-binding protein RbpA</fullName>
    </recommendedName>
</protein>
<feature type="region of interest" description="Disordered" evidence="2">
    <location>
        <begin position="1"/>
        <end position="23"/>
    </location>
</feature>
<comment type="cofactor">
    <cofactor evidence="1">
        <name>Zn(2+)</name>
        <dbReference type="ChEBI" id="CHEBI:29105"/>
    </cofactor>
    <text evidence="1">Bind 1 Zn(2+) per subunit.</text>
</comment>
<feature type="binding site" evidence="1">
    <location>
        <position position="39"/>
    </location>
    <ligand>
        <name>Zn(2+)</name>
        <dbReference type="ChEBI" id="CHEBI:29105"/>
    </ligand>
</feature>
<keyword evidence="1" id="KW-0805">Transcription regulation</keyword>
<comment type="caution">
    <text evidence="3">The sequence shown here is derived from an EMBL/GenBank/DDBJ whole genome shotgun (WGS) entry which is preliminary data.</text>
</comment>
<dbReference type="EMBL" id="JBHEZZ010000007">
    <property type="protein sequence ID" value="MFC1402646.1"/>
    <property type="molecule type" value="Genomic_DNA"/>
</dbReference>
<comment type="similarity">
    <text evidence="1">Belongs to the RNA polymerase-binding protein RbpA family.</text>
</comment>